<evidence type="ECO:0000313" key="1">
    <source>
        <dbReference type="EMBL" id="MYL36143.1"/>
    </source>
</evidence>
<dbReference type="OrthoDB" id="2891652at2"/>
<organism evidence="1 2">
    <name type="scientific">Pontibacillus yanchengensis</name>
    <dbReference type="NCBI Taxonomy" id="462910"/>
    <lineage>
        <taxon>Bacteria</taxon>
        <taxon>Bacillati</taxon>
        <taxon>Bacillota</taxon>
        <taxon>Bacilli</taxon>
        <taxon>Bacillales</taxon>
        <taxon>Bacillaceae</taxon>
        <taxon>Pontibacillus</taxon>
    </lineage>
</organism>
<protein>
    <submittedName>
        <fullName evidence="1">Uncharacterized protein</fullName>
    </submittedName>
</protein>
<dbReference type="AlphaFoldDB" id="A0A6I5A737"/>
<dbReference type="EMBL" id="WMEQ01000030">
    <property type="protein sequence ID" value="MYL36143.1"/>
    <property type="molecule type" value="Genomic_DNA"/>
</dbReference>
<proteinExistence type="predicted"/>
<gene>
    <name evidence="1" type="ORF">GLW05_21530</name>
</gene>
<dbReference type="RefSeq" id="WP_160850624.1">
    <property type="nucleotide sequence ID" value="NZ_WMEQ01000030.1"/>
</dbReference>
<reference evidence="1 2" key="1">
    <citation type="submission" date="2019-11" db="EMBL/GenBank/DDBJ databases">
        <title>Genome sequences of 17 halophilic strains isolated from different environments.</title>
        <authorList>
            <person name="Furrow R.E."/>
        </authorList>
    </citation>
    <scope>NUCLEOTIDE SEQUENCE [LARGE SCALE GENOMIC DNA]</scope>
    <source>
        <strain evidence="1 2">22514_16_FS</strain>
    </source>
</reference>
<comment type="caution">
    <text evidence="1">The sequence shown here is derived from an EMBL/GenBank/DDBJ whole genome shotgun (WGS) entry which is preliminary data.</text>
</comment>
<evidence type="ECO:0000313" key="2">
    <source>
        <dbReference type="Proteomes" id="UP000468638"/>
    </source>
</evidence>
<name>A0A6I5A737_9BACI</name>
<sequence>MSDYYIVEGKPTEILDSYFEQEDIPFTLFNFKISKVYKGEKDIKSKYIKVTQDGNKEDSFRSHPLMNINEKYVLFLKEIEDGRLIMIGGPNGKFEYKNDIKAFQSNVGETVNDSKLKKIN</sequence>
<accession>A0A6I5A737</accession>
<dbReference type="Proteomes" id="UP000468638">
    <property type="component" value="Unassembled WGS sequence"/>
</dbReference>